<evidence type="ECO:0000256" key="5">
    <source>
        <dbReference type="ARBA" id="ARBA00023098"/>
    </source>
</evidence>
<keyword evidence="4" id="KW-0949">S-adenosyl-L-methionine</keyword>
<dbReference type="Gene3D" id="3.40.50.150">
    <property type="entry name" value="Vaccinia Virus protein VP39"/>
    <property type="match status" value="1"/>
</dbReference>
<dbReference type="AlphaFoldDB" id="Q0YQ91"/>
<keyword evidence="2 6" id="KW-0489">Methyltransferase</keyword>
<dbReference type="Pfam" id="PF02353">
    <property type="entry name" value="CMAS"/>
    <property type="match status" value="1"/>
</dbReference>
<comment type="caution">
    <text evidence="6">The sequence shown here is derived from an EMBL/GenBank/DDBJ whole genome shotgun (WGS) entry which is preliminary data.</text>
</comment>
<evidence type="ECO:0000256" key="2">
    <source>
        <dbReference type="ARBA" id="ARBA00022603"/>
    </source>
</evidence>
<gene>
    <name evidence="6" type="ORF">CferDRAFT_0470</name>
</gene>
<sequence>MVDTFFKRELERLFGSADIRIGGNRPWDVQIHNTSVYRRVITEGSLGLGESYMDGEWECDDLEAFFFRLLSSRVDKKVVTVADKINKYLGKIRNLQCPTRAFTVGETHYNTGNDLFKAMLDTRMIYSCGYWKETNSLDEAQKNKLRLVFDKLQLQPGMKLLDIGCGWGGAARYAAEHYDVSVTALTVSSEQAQFAREQCAGMPVNIELMDYRDLHGSFDRVYSIGMFEHVGYKNYRHYFEIVNRCLKQDGLTLLHTIGSNQPCTNGDPWSCKYIFPNSMLPSASQISESYEGLFMLEDWHVFTHDYALTLKAWYEKFEQSWPELQSGYSERFHRMWRYYLLSFAGAFRARSIQLWQVLLSKKGLQGRTAIPR</sequence>
<reference evidence="6 7" key="2">
    <citation type="submission" date="2006-07" db="EMBL/GenBank/DDBJ databases">
        <title>Sequencing of the draft genome and assembly of Chlorobium ferroxidans DSM 13031.</title>
        <authorList>
            <consortium name="US DOE Joint Genome Institute (JGI-PGF)"/>
            <person name="Copeland A."/>
            <person name="Lucas S."/>
            <person name="Lapidus A."/>
            <person name="Barry K."/>
            <person name="Glavina del Rio T."/>
            <person name="Dalin E."/>
            <person name="Tice H."/>
            <person name="Bruce D."/>
            <person name="Pitluck S."/>
            <person name="Richardson P."/>
        </authorList>
    </citation>
    <scope>NUCLEOTIDE SEQUENCE [LARGE SCALE GENOMIC DNA]</scope>
    <source>
        <strain evidence="6 7">DSM 13031</strain>
    </source>
</reference>
<dbReference type="PANTHER" id="PTHR43667">
    <property type="entry name" value="CYCLOPROPANE-FATTY-ACYL-PHOSPHOLIPID SYNTHASE"/>
    <property type="match status" value="1"/>
</dbReference>
<keyword evidence="7" id="KW-1185">Reference proteome</keyword>
<dbReference type="SUPFAM" id="SSF53335">
    <property type="entry name" value="S-adenosyl-L-methionine-dependent methyltransferases"/>
    <property type="match status" value="1"/>
</dbReference>
<dbReference type="GO" id="GO:0032259">
    <property type="term" value="P:methylation"/>
    <property type="evidence" value="ECO:0007669"/>
    <property type="project" value="UniProtKB-KW"/>
</dbReference>
<comment type="similarity">
    <text evidence="1">Belongs to the CFA/CMAS family.</text>
</comment>
<dbReference type="InterPro" id="IPR029063">
    <property type="entry name" value="SAM-dependent_MTases_sf"/>
</dbReference>
<dbReference type="EC" id="2.1.1.79" evidence="6"/>
<reference evidence="6 7" key="1">
    <citation type="submission" date="2006-07" db="EMBL/GenBank/DDBJ databases">
        <title>Annotation of the draft genome assembly of Chlorobium ferroxidans DSM 13031.</title>
        <authorList>
            <consortium name="US DOE Joint Genome Institute (JGI-ORNL)"/>
            <person name="Larimer F."/>
            <person name="Land M."/>
            <person name="Hauser L."/>
        </authorList>
    </citation>
    <scope>NUCLEOTIDE SEQUENCE [LARGE SCALE GENOMIC DNA]</scope>
    <source>
        <strain evidence="6 7">DSM 13031</strain>
    </source>
</reference>
<dbReference type="PIRSF" id="PIRSF003085">
    <property type="entry name" value="CMAS"/>
    <property type="match status" value="1"/>
</dbReference>
<dbReference type="CDD" id="cd02440">
    <property type="entry name" value="AdoMet_MTases"/>
    <property type="match status" value="1"/>
</dbReference>
<protein>
    <submittedName>
        <fullName evidence="6">Cyclopropane-fatty-acyl-phospholipid synthase</fullName>
        <ecNumber evidence="6">2.1.1.79</ecNumber>
    </submittedName>
</protein>
<keyword evidence="5" id="KW-0443">Lipid metabolism</keyword>
<dbReference type="NCBIfam" id="NF008686">
    <property type="entry name" value="PRK11705.1"/>
    <property type="match status" value="1"/>
</dbReference>
<evidence type="ECO:0000256" key="4">
    <source>
        <dbReference type="ARBA" id="ARBA00022691"/>
    </source>
</evidence>
<dbReference type="InterPro" id="IPR003333">
    <property type="entry name" value="CMAS"/>
</dbReference>
<dbReference type="RefSeq" id="WP_006366909.1">
    <property type="nucleotide sequence ID" value="NZ_AASE01000019.1"/>
</dbReference>
<dbReference type="GO" id="GO:0008610">
    <property type="term" value="P:lipid biosynthetic process"/>
    <property type="evidence" value="ECO:0007669"/>
    <property type="project" value="InterPro"/>
</dbReference>
<evidence type="ECO:0000256" key="3">
    <source>
        <dbReference type="ARBA" id="ARBA00022679"/>
    </source>
</evidence>
<dbReference type="InterPro" id="IPR050723">
    <property type="entry name" value="CFA/CMAS"/>
</dbReference>
<evidence type="ECO:0000256" key="1">
    <source>
        <dbReference type="ARBA" id="ARBA00010815"/>
    </source>
</evidence>
<proteinExistence type="inferred from homology"/>
<dbReference type="EMBL" id="AASE01000019">
    <property type="protein sequence ID" value="EAT58463.1"/>
    <property type="molecule type" value="Genomic_DNA"/>
</dbReference>
<keyword evidence="3 6" id="KW-0808">Transferase</keyword>
<dbReference type="Proteomes" id="UP000004162">
    <property type="component" value="Unassembled WGS sequence"/>
</dbReference>
<organism evidence="6 7">
    <name type="scientific">Chlorobium ferrooxidans DSM 13031</name>
    <dbReference type="NCBI Taxonomy" id="377431"/>
    <lineage>
        <taxon>Bacteria</taxon>
        <taxon>Pseudomonadati</taxon>
        <taxon>Chlorobiota</taxon>
        <taxon>Chlorobiia</taxon>
        <taxon>Chlorobiales</taxon>
        <taxon>Chlorobiaceae</taxon>
        <taxon>Chlorobium/Pelodictyon group</taxon>
        <taxon>Chlorobium</taxon>
    </lineage>
</organism>
<dbReference type="PANTHER" id="PTHR43667:SF1">
    <property type="entry name" value="CYCLOPROPANE-FATTY-ACYL-PHOSPHOLIPID SYNTHASE"/>
    <property type="match status" value="1"/>
</dbReference>
<name>Q0YQ91_9CHLB</name>
<accession>Q0YQ91</accession>
<evidence type="ECO:0000313" key="7">
    <source>
        <dbReference type="Proteomes" id="UP000004162"/>
    </source>
</evidence>
<evidence type="ECO:0000313" key="6">
    <source>
        <dbReference type="EMBL" id="EAT58463.1"/>
    </source>
</evidence>
<dbReference type="OrthoDB" id="9782855at2"/>
<dbReference type="GO" id="GO:0008825">
    <property type="term" value="F:cyclopropane-fatty-acyl-phospholipid synthase activity"/>
    <property type="evidence" value="ECO:0007669"/>
    <property type="project" value="UniProtKB-EC"/>
</dbReference>